<gene>
    <name evidence="1" type="primary">BQ5605_C007g04834</name>
    <name evidence="1" type="ORF">BQ5605_C007G04834</name>
</gene>
<keyword evidence="2" id="KW-1185">Reference proteome</keyword>
<reference evidence="1 2" key="1">
    <citation type="submission" date="2016-11" db="EMBL/GenBank/DDBJ databases">
        <authorList>
            <person name="Jaros S."/>
            <person name="Januszkiewicz K."/>
            <person name="Wedrychowicz H."/>
        </authorList>
    </citation>
    <scope>NUCLEOTIDE SEQUENCE [LARGE SCALE GENOMIC DNA]</scope>
</reference>
<dbReference type="EMBL" id="FQNC01000045">
    <property type="protein sequence ID" value="SGY63815.1"/>
    <property type="molecule type" value="Genomic_DNA"/>
</dbReference>
<proteinExistence type="predicted"/>
<sequence length="82" mass="8841">MPDCTEAVTARLAMDCRDLSRVACTCFLTVRWSRMSFGVSCLAAVATPTPAEAARRGLRGGHDYGDLLQCGWAMTKIGESVK</sequence>
<evidence type="ECO:0000313" key="2">
    <source>
        <dbReference type="Proteomes" id="UP000249464"/>
    </source>
</evidence>
<name>A0A2X0MC78_9BASI</name>
<organism evidence="1 2">
    <name type="scientific">Microbotryum silenes-dioicae</name>
    <dbReference type="NCBI Taxonomy" id="796604"/>
    <lineage>
        <taxon>Eukaryota</taxon>
        <taxon>Fungi</taxon>
        <taxon>Dikarya</taxon>
        <taxon>Basidiomycota</taxon>
        <taxon>Pucciniomycotina</taxon>
        <taxon>Microbotryomycetes</taxon>
        <taxon>Microbotryales</taxon>
        <taxon>Microbotryaceae</taxon>
        <taxon>Microbotryum</taxon>
    </lineage>
</organism>
<protein>
    <submittedName>
        <fullName evidence="1">BQ5605_C007g04834 protein</fullName>
    </submittedName>
</protein>
<dbReference type="AlphaFoldDB" id="A0A2X0MC78"/>
<evidence type="ECO:0000313" key="1">
    <source>
        <dbReference type="EMBL" id="SGY63815.1"/>
    </source>
</evidence>
<dbReference type="Proteomes" id="UP000249464">
    <property type="component" value="Unassembled WGS sequence"/>
</dbReference>
<accession>A0A2X0MC78</accession>